<accession>A0A5J4QML7</accession>
<comment type="caution">
    <text evidence="1">The sequence shown here is derived from an EMBL/GenBank/DDBJ whole genome shotgun (WGS) entry which is preliminary data.</text>
</comment>
<organism evidence="1">
    <name type="scientific">termite gut metagenome</name>
    <dbReference type="NCBI Taxonomy" id="433724"/>
    <lineage>
        <taxon>unclassified sequences</taxon>
        <taxon>metagenomes</taxon>
        <taxon>organismal metagenomes</taxon>
    </lineage>
</organism>
<reference evidence="1" key="1">
    <citation type="submission" date="2019-03" db="EMBL/GenBank/DDBJ databases">
        <title>Single cell metagenomics reveals metabolic interactions within the superorganism composed of flagellate Streblomastix strix and complex community of Bacteroidetes bacteria on its surface.</title>
        <authorList>
            <person name="Treitli S.C."/>
            <person name="Kolisko M."/>
            <person name="Husnik F."/>
            <person name="Keeling P."/>
            <person name="Hampl V."/>
        </authorList>
    </citation>
    <scope>NUCLEOTIDE SEQUENCE</scope>
    <source>
        <strain evidence="1">STM</strain>
    </source>
</reference>
<dbReference type="AlphaFoldDB" id="A0A5J4QML7"/>
<evidence type="ECO:0000313" key="1">
    <source>
        <dbReference type="EMBL" id="KAA6323177.1"/>
    </source>
</evidence>
<sequence>MKKDTFKKKRQTRVSEIIKLIGKTFDELLEGAQTIHDNEIPDSNTNQLVGGQLIDMVEKMKEMDEKFEDLKAYLKTKNLGNNLTFNAAYIGESLVKRIRRSGNNVSFEFILNIIPGADMYNKQVVLCANIPVTDIDLEDLENEIIPFNANYIPAADEISRTSSFSITAYSQGSNIYCMIINDTSETQLAQIVLTANHIIDHQENEFNTEIKKEENA</sequence>
<gene>
    <name evidence="1" type="ORF">EZS27_027357</name>
</gene>
<proteinExistence type="predicted"/>
<name>A0A5J4QML7_9ZZZZ</name>
<protein>
    <submittedName>
        <fullName evidence="1">Uncharacterized protein</fullName>
    </submittedName>
</protein>
<dbReference type="EMBL" id="SNRY01002866">
    <property type="protein sequence ID" value="KAA6323177.1"/>
    <property type="molecule type" value="Genomic_DNA"/>
</dbReference>